<keyword evidence="5" id="KW-1185">Reference proteome</keyword>
<proteinExistence type="predicted"/>
<dbReference type="Gene3D" id="3.20.20.150">
    <property type="entry name" value="Divalent-metal-dependent TIM barrel enzymes"/>
    <property type="match status" value="1"/>
</dbReference>
<reference evidence="3 4" key="1">
    <citation type="submission" date="2016-10" db="EMBL/GenBank/DDBJ databases">
        <authorList>
            <person name="de Groot N.N."/>
        </authorList>
    </citation>
    <scope>NUCLEOTIDE SEQUENCE [LARGE SCALE GENOMIC DNA]</scope>
    <source>
        <strain evidence="3 4">DSM 17073</strain>
    </source>
</reference>
<keyword evidence="3" id="KW-0413">Isomerase</keyword>
<name>A0A1I5M056_9BACI</name>
<dbReference type="InterPro" id="IPR013022">
    <property type="entry name" value="Xyl_isomerase-like_TIM-brl"/>
</dbReference>
<evidence type="ECO:0000313" key="3">
    <source>
        <dbReference type="EMBL" id="SFP02391.1"/>
    </source>
</evidence>
<dbReference type="PANTHER" id="PTHR12110:SF41">
    <property type="entry name" value="INOSOSE DEHYDRATASE"/>
    <property type="match status" value="1"/>
</dbReference>
<dbReference type="Proteomes" id="UP000242243">
    <property type="component" value="Unassembled WGS sequence"/>
</dbReference>
<evidence type="ECO:0000259" key="1">
    <source>
        <dbReference type="Pfam" id="PF01261"/>
    </source>
</evidence>
<dbReference type="Pfam" id="PF01261">
    <property type="entry name" value="AP_endonuc_2"/>
    <property type="match status" value="1"/>
</dbReference>
<feature type="domain" description="Xylose isomerase-like TIM barrel" evidence="1">
    <location>
        <begin position="25"/>
        <end position="257"/>
    </location>
</feature>
<reference evidence="2 5" key="2">
    <citation type="submission" date="2019-07" db="EMBL/GenBank/DDBJ databases">
        <title>Whole genome shotgun sequence of Halolactibacillus halophilus NBRC 100868.</title>
        <authorList>
            <person name="Hosoyama A."/>
            <person name="Uohara A."/>
            <person name="Ohji S."/>
            <person name="Ichikawa N."/>
        </authorList>
    </citation>
    <scope>NUCLEOTIDE SEQUENCE [LARGE SCALE GENOMIC DNA]</scope>
    <source>
        <strain evidence="2 5">NBRC 100868</strain>
    </source>
</reference>
<protein>
    <submittedName>
        <fullName evidence="2 3">Sugar phosphate isomerase</fullName>
    </submittedName>
</protein>
<dbReference type="InterPro" id="IPR050312">
    <property type="entry name" value="IolE/XylAMocC-like"/>
</dbReference>
<gene>
    <name evidence="2" type="ORF">HHA03_04770</name>
    <name evidence="3" type="ORF">SAMN05421839_10358</name>
</gene>
<dbReference type="EMBL" id="FOXC01000003">
    <property type="protein sequence ID" value="SFP02391.1"/>
    <property type="molecule type" value="Genomic_DNA"/>
</dbReference>
<dbReference type="SUPFAM" id="SSF51658">
    <property type="entry name" value="Xylose isomerase-like"/>
    <property type="match status" value="1"/>
</dbReference>
<accession>A0A1I5M056</accession>
<dbReference type="InterPro" id="IPR036237">
    <property type="entry name" value="Xyl_isomerase-like_sf"/>
</dbReference>
<organism evidence="3 4">
    <name type="scientific">Halolactibacillus halophilus</name>
    <dbReference type="NCBI Taxonomy" id="306540"/>
    <lineage>
        <taxon>Bacteria</taxon>
        <taxon>Bacillati</taxon>
        <taxon>Bacillota</taxon>
        <taxon>Bacilli</taxon>
        <taxon>Bacillales</taxon>
        <taxon>Bacillaceae</taxon>
        <taxon>Halolactibacillus</taxon>
    </lineage>
</organism>
<evidence type="ECO:0000313" key="4">
    <source>
        <dbReference type="Proteomes" id="UP000242243"/>
    </source>
</evidence>
<dbReference type="PANTHER" id="PTHR12110">
    <property type="entry name" value="HYDROXYPYRUVATE ISOMERASE"/>
    <property type="match status" value="1"/>
</dbReference>
<dbReference type="OrthoDB" id="9798407at2"/>
<dbReference type="GO" id="GO:0016853">
    <property type="term" value="F:isomerase activity"/>
    <property type="evidence" value="ECO:0007669"/>
    <property type="project" value="UniProtKB-KW"/>
</dbReference>
<dbReference type="STRING" id="306540.SAMN05421839_10358"/>
<dbReference type="EMBL" id="BJWI01000003">
    <property type="protein sequence ID" value="GEM00945.1"/>
    <property type="molecule type" value="Genomic_DNA"/>
</dbReference>
<dbReference type="RefSeq" id="WP_089830030.1">
    <property type="nucleotide sequence ID" value="NZ_BJWI01000003.1"/>
</dbReference>
<dbReference type="AlphaFoldDB" id="A0A1I5M056"/>
<sequence>MTAKIGVQAMMLKEKVEELGAYETFKKVHELGYHSIEVSQIPMTEENVTEIKRASDEFGIEVASMTAGLKPMQPGQESLTTDFDKIVKDCNTLDCNLIRIGMLPFEAMASLEKVIEFSHEANAVAEKLQAEGIKLYYHNHHIEFTKYDGEYLLDIIRREAPLLGFELDVHWVHRGGLNPVEVINDYKGKVELIHLKDYRVNRVPKAALEDLYAGNGKGFMQKFTDIIEFAELGTGSLDFKAIIEASLDAGVRYLLVEQDDQYGRDPFDCLKDSRDYLVDIGYGELF</sequence>
<evidence type="ECO:0000313" key="2">
    <source>
        <dbReference type="EMBL" id="GEM00945.1"/>
    </source>
</evidence>
<evidence type="ECO:0000313" key="5">
    <source>
        <dbReference type="Proteomes" id="UP000321547"/>
    </source>
</evidence>
<dbReference type="Proteomes" id="UP000321547">
    <property type="component" value="Unassembled WGS sequence"/>
</dbReference>